<proteinExistence type="predicted"/>
<feature type="compositionally biased region" description="Polar residues" evidence="1">
    <location>
        <begin position="22"/>
        <end position="31"/>
    </location>
</feature>
<dbReference type="AlphaFoldDB" id="A0A1C6VBM2"/>
<evidence type="ECO:0000256" key="1">
    <source>
        <dbReference type="SAM" id="MobiDB-lite"/>
    </source>
</evidence>
<accession>A0A1C6VBM2</accession>
<protein>
    <submittedName>
        <fullName evidence="2">Uncharacterized protein</fullName>
    </submittedName>
</protein>
<sequence length="296" mass="32264">MQYDTQPLDDYLSALEANLATSEQARRSSGQIAYPAETPPPSTSQVLGSLTDIARARQRAAATELTTAAGYLAATDEQLSELLPARMTPFQLDSALESRRRAEAPLRVALDAQDTAQSQIWEAVHTLRSADPGSAQPFEAAAHQQIKLIRELVAVTRELHHGPDLEPYRDPAREVAASRQPAAAGRESQFAIDAALTEHWNNGARLQREARLPGLPDAARAAQQHIRVNLAEIEALTERQRQATEQFTTLSQTVLSRQAALLRPAPPTQPTTTNSSTPANQAFHLPNRQAKAMGPR</sequence>
<dbReference type="EMBL" id="FMIA01000002">
    <property type="protein sequence ID" value="SCL63743.1"/>
    <property type="molecule type" value="Genomic_DNA"/>
</dbReference>
<gene>
    <name evidence="2" type="ORF">GA0070617_5287</name>
</gene>
<keyword evidence="3" id="KW-1185">Reference proteome</keyword>
<name>A0A1C6VBM2_9ACTN</name>
<feature type="compositionally biased region" description="Low complexity" evidence="1">
    <location>
        <begin position="270"/>
        <end position="282"/>
    </location>
</feature>
<reference evidence="2 3" key="1">
    <citation type="submission" date="2016-06" db="EMBL/GenBank/DDBJ databases">
        <authorList>
            <person name="Kjaerup R.B."/>
            <person name="Dalgaard T.S."/>
            <person name="Juul-Madsen H.R."/>
        </authorList>
    </citation>
    <scope>NUCLEOTIDE SEQUENCE [LARGE SCALE GENOMIC DNA]</scope>
    <source>
        <strain evidence="2 3">DSM 45577</strain>
    </source>
</reference>
<evidence type="ECO:0000313" key="3">
    <source>
        <dbReference type="Proteomes" id="UP000198937"/>
    </source>
</evidence>
<dbReference type="STRING" id="683228.GA0070617_5287"/>
<dbReference type="Proteomes" id="UP000198937">
    <property type="component" value="Unassembled WGS sequence"/>
</dbReference>
<organism evidence="2 3">
    <name type="scientific">Micromonospora yangpuensis</name>
    <dbReference type="NCBI Taxonomy" id="683228"/>
    <lineage>
        <taxon>Bacteria</taxon>
        <taxon>Bacillati</taxon>
        <taxon>Actinomycetota</taxon>
        <taxon>Actinomycetes</taxon>
        <taxon>Micromonosporales</taxon>
        <taxon>Micromonosporaceae</taxon>
        <taxon>Micromonospora</taxon>
    </lineage>
</organism>
<evidence type="ECO:0000313" key="2">
    <source>
        <dbReference type="EMBL" id="SCL63743.1"/>
    </source>
</evidence>
<feature type="region of interest" description="Disordered" evidence="1">
    <location>
        <begin position="22"/>
        <end position="46"/>
    </location>
</feature>
<dbReference type="RefSeq" id="WP_091444277.1">
    <property type="nucleotide sequence ID" value="NZ_BMMJ01000007.1"/>
</dbReference>
<feature type="region of interest" description="Disordered" evidence="1">
    <location>
        <begin position="262"/>
        <end position="296"/>
    </location>
</feature>